<keyword evidence="10" id="KW-1185">Reference proteome</keyword>
<comment type="subcellular location">
    <subcellularLocation>
        <location evidence="1 7">Cell membrane</location>
        <topology evidence="1 7">Multi-pass membrane protein</topology>
    </subcellularLocation>
</comment>
<feature type="transmembrane region" description="Helical" evidence="7">
    <location>
        <begin position="91"/>
        <end position="115"/>
    </location>
</feature>
<dbReference type="EMBL" id="RZTZ01000001">
    <property type="protein sequence ID" value="RVT67363.1"/>
    <property type="molecule type" value="Genomic_DNA"/>
</dbReference>
<evidence type="ECO:0000256" key="1">
    <source>
        <dbReference type="ARBA" id="ARBA00004651"/>
    </source>
</evidence>
<feature type="transmembrane region" description="Helical" evidence="7">
    <location>
        <begin position="262"/>
        <end position="283"/>
    </location>
</feature>
<proteinExistence type="inferred from homology"/>
<feature type="transmembrane region" description="Helical" evidence="7">
    <location>
        <begin position="32"/>
        <end position="53"/>
    </location>
</feature>
<sequence length="298" mass="33552">MSELSVQKRLKTSKSFSPKAKSSIGSKIGFSFLYLILGIIAVFQIYPLVWLFFFSLKTNQEVFGLSPFALPKDPQWSNYAKVWTQGNISLYFFNSVWITVVAVLLTVILASFVTFAITRMYWKFSKLVLGLFMVGIMIPLHSTLIPLFSFFNNIHLIDNPISIIISYTAFNLPLTIMILLGFYQTLPREIEEAAVMDGCSIHRIFFQITLPMTTPVMATIVIINMIYNWNEFVFVNTFISSDKWKTLTVGVNNFVGQYLTDWGAIGATLMISIIPILIAFIALSNRIVEGLAAGSVKG</sequence>
<accession>A0A437KGI2</accession>
<evidence type="ECO:0000256" key="4">
    <source>
        <dbReference type="ARBA" id="ARBA00022692"/>
    </source>
</evidence>
<keyword evidence="4 7" id="KW-0812">Transmembrane</keyword>
<dbReference type="AlphaFoldDB" id="A0A437KGI2"/>
<protein>
    <submittedName>
        <fullName evidence="9">Carbohydrate ABC transporter permease</fullName>
    </submittedName>
</protein>
<feature type="transmembrane region" description="Helical" evidence="7">
    <location>
        <begin position="204"/>
        <end position="227"/>
    </location>
</feature>
<evidence type="ECO:0000256" key="6">
    <source>
        <dbReference type="ARBA" id="ARBA00023136"/>
    </source>
</evidence>
<comment type="caution">
    <text evidence="9">The sequence shown here is derived from an EMBL/GenBank/DDBJ whole genome shotgun (WGS) entry which is preliminary data.</text>
</comment>
<reference evidence="9 10" key="1">
    <citation type="submission" date="2019-01" db="EMBL/GenBank/DDBJ databases">
        <title>Bacillus sp. M5HDSG1-1, whole genome shotgun sequence.</title>
        <authorList>
            <person name="Tuo L."/>
        </authorList>
    </citation>
    <scope>NUCLEOTIDE SEQUENCE [LARGE SCALE GENOMIC DNA]</scope>
    <source>
        <strain evidence="9 10">M5HDSG1-1</strain>
    </source>
</reference>
<dbReference type="Gene3D" id="1.10.3720.10">
    <property type="entry name" value="MetI-like"/>
    <property type="match status" value="1"/>
</dbReference>
<keyword evidence="2 7" id="KW-0813">Transport</keyword>
<dbReference type="RefSeq" id="WP_127735321.1">
    <property type="nucleotide sequence ID" value="NZ_CAJCKN010000015.1"/>
</dbReference>
<feature type="transmembrane region" description="Helical" evidence="7">
    <location>
        <begin position="163"/>
        <end position="183"/>
    </location>
</feature>
<evidence type="ECO:0000259" key="8">
    <source>
        <dbReference type="PROSITE" id="PS50928"/>
    </source>
</evidence>
<evidence type="ECO:0000256" key="7">
    <source>
        <dbReference type="RuleBase" id="RU363032"/>
    </source>
</evidence>
<comment type="similarity">
    <text evidence="7">Belongs to the binding-protein-dependent transport system permease family.</text>
</comment>
<name>A0A437KGI2_9BACI</name>
<dbReference type="Pfam" id="PF00528">
    <property type="entry name" value="BPD_transp_1"/>
    <property type="match status" value="1"/>
</dbReference>
<dbReference type="PROSITE" id="PS50928">
    <property type="entry name" value="ABC_TM1"/>
    <property type="match status" value="1"/>
</dbReference>
<dbReference type="PANTHER" id="PTHR43744:SF3">
    <property type="entry name" value="LACTOSE TRANSPORT SYSTEM PERMEASE PROTEIN LACG"/>
    <property type="match status" value="1"/>
</dbReference>
<gene>
    <name evidence="9" type="ORF">EM808_02480</name>
</gene>
<keyword evidence="6 7" id="KW-0472">Membrane</keyword>
<dbReference type="InterPro" id="IPR035906">
    <property type="entry name" value="MetI-like_sf"/>
</dbReference>
<evidence type="ECO:0000256" key="5">
    <source>
        <dbReference type="ARBA" id="ARBA00022989"/>
    </source>
</evidence>
<evidence type="ECO:0000256" key="2">
    <source>
        <dbReference type="ARBA" id="ARBA00022448"/>
    </source>
</evidence>
<dbReference type="CDD" id="cd06261">
    <property type="entry name" value="TM_PBP2"/>
    <property type="match status" value="1"/>
</dbReference>
<dbReference type="SUPFAM" id="SSF161098">
    <property type="entry name" value="MetI-like"/>
    <property type="match status" value="1"/>
</dbReference>
<evidence type="ECO:0000313" key="10">
    <source>
        <dbReference type="Proteomes" id="UP000288024"/>
    </source>
</evidence>
<dbReference type="GO" id="GO:0055085">
    <property type="term" value="P:transmembrane transport"/>
    <property type="evidence" value="ECO:0007669"/>
    <property type="project" value="InterPro"/>
</dbReference>
<dbReference type="InterPro" id="IPR000515">
    <property type="entry name" value="MetI-like"/>
</dbReference>
<dbReference type="GeneID" id="87615530"/>
<keyword evidence="3" id="KW-1003">Cell membrane</keyword>
<evidence type="ECO:0000256" key="3">
    <source>
        <dbReference type="ARBA" id="ARBA00022475"/>
    </source>
</evidence>
<dbReference type="PANTHER" id="PTHR43744">
    <property type="entry name" value="ABC TRANSPORTER PERMEASE PROTEIN MG189-RELATED-RELATED"/>
    <property type="match status" value="1"/>
</dbReference>
<evidence type="ECO:0000313" key="9">
    <source>
        <dbReference type="EMBL" id="RVT67363.1"/>
    </source>
</evidence>
<organism evidence="9 10">
    <name type="scientific">Niallia taxi</name>
    <dbReference type="NCBI Taxonomy" id="2499688"/>
    <lineage>
        <taxon>Bacteria</taxon>
        <taxon>Bacillati</taxon>
        <taxon>Bacillota</taxon>
        <taxon>Bacilli</taxon>
        <taxon>Bacillales</taxon>
        <taxon>Bacillaceae</taxon>
        <taxon>Niallia</taxon>
    </lineage>
</organism>
<feature type="transmembrane region" description="Helical" evidence="7">
    <location>
        <begin position="127"/>
        <end position="151"/>
    </location>
</feature>
<feature type="domain" description="ABC transmembrane type-1" evidence="8">
    <location>
        <begin position="92"/>
        <end position="283"/>
    </location>
</feature>
<dbReference type="GO" id="GO:0005886">
    <property type="term" value="C:plasma membrane"/>
    <property type="evidence" value="ECO:0007669"/>
    <property type="project" value="UniProtKB-SubCell"/>
</dbReference>
<dbReference type="Proteomes" id="UP000288024">
    <property type="component" value="Unassembled WGS sequence"/>
</dbReference>
<keyword evidence="5 7" id="KW-1133">Transmembrane helix</keyword>